<reference evidence="7" key="1">
    <citation type="submission" date="2017-01" db="EMBL/GenBank/DDBJ databases">
        <authorList>
            <person name="Varghese N."/>
            <person name="Submissions S."/>
        </authorList>
    </citation>
    <scope>NUCLEOTIDE SEQUENCE [LARGE SCALE GENOMIC DNA]</scope>
    <source>
        <strain evidence="7">ATCC 12950</strain>
    </source>
</reference>
<dbReference type="Pfam" id="PF01476">
    <property type="entry name" value="LysM"/>
    <property type="match status" value="1"/>
</dbReference>
<dbReference type="Gene3D" id="3.10.350.10">
    <property type="entry name" value="LysM domain"/>
    <property type="match status" value="1"/>
</dbReference>
<dbReference type="Pfam" id="PF03704">
    <property type="entry name" value="BTAD"/>
    <property type="match status" value="1"/>
</dbReference>
<protein>
    <submittedName>
        <fullName evidence="6">DNA-binding transcriptional activator of the SARP family</fullName>
    </submittedName>
</protein>
<name>A0A1N7GH66_9ACTN</name>
<dbReference type="InterPro" id="IPR036388">
    <property type="entry name" value="WH-like_DNA-bd_sf"/>
</dbReference>
<accession>A0A1N7GH66</accession>
<sequence length="986" mass="104272">MTRFRLLDGLRALLAATVLTALIAGVPLVLYALAGSPLPAHLPGLGEIGHALTHRDDGTLFLAVVKVVSWAAWAGFVASTLVELTFRIRGRATPHLPGLGAAQWLSAQLISSVALAAGSPAAFVMAAVPPAAVVAAAPAALADTTAAPDAGHDPLRFAGADESLASGQFTTTKAHGPSGQAHARVLRLTHAAYQVRRGDCLWTIAERHLGDGDRYTEIAQLNLGRVMTDGARFTQPDVIRPGWVLRMPAAAIDLDRPQPPVADRHSGHPSAAPEFSRPHDGAPSSPQPSASQEFSKAGERQAVVGDAAPPSHTPQTRKARISAPEPTAILLTDGGEAEDSGPSTPVAAFAGGVAVGSLLTLARLRHAQRQARRRGRRITLPTDPDTLATEQELHRLAASDARERARLALATLGDATAAAGRELPHVLGARVCTDAVELLLAQPAGTPPAPFTQGRTKATWRLDLSNAAHADSSRDVLPALLTTGHLDDGHALLVNLERLQTATATGPDELVDRFLTTAATELITSDGPWFDVLAVGFPELQAAGTRIRPCTDLTEALGLLADRARDLRGRLATTDGPADVADRRLHDPDGDWTLTVLISRSTPSPDQLARLVDTVTALPGGLAALVPADAASAPARFVISQDDQGPLLNVTPPGLTVRPPLMPLKSYQRLGELFTAAADTTDVAVDDPPYDAYAGESLLPPASGANGAAISELADDQQEHVAFEVGEPAQSEAAEPESQRDEAMEVVQVSILGPLEITGTVADLQPKMAELVLALTLAGPSGLRNVQLAAMMGPDPDTPKPSDQLRQLITRTRGKLGKAPDSQARILCDSAYVYRTHAITLDWTRFQELADRGAKRNSTTNLWDALALVRGPVLDGCYHWWLETPVIENIRAEIVDAADLLAELELDAGRPDRSARAARQGLASDPYAEQLWRALMRAEYEAGNMSRVHEAWKACLKAVAEVSADGDPHPETAALYRRLAAARRSA</sequence>
<evidence type="ECO:0000256" key="1">
    <source>
        <dbReference type="ARBA" id="ARBA00023015"/>
    </source>
</evidence>
<dbReference type="SMART" id="SM01043">
    <property type="entry name" value="BTAD"/>
    <property type="match status" value="1"/>
</dbReference>
<dbReference type="SUPFAM" id="SSF48452">
    <property type="entry name" value="TPR-like"/>
    <property type="match status" value="1"/>
</dbReference>
<dbReference type="OrthoDB" id="8444614at2"/>
<dbReference type="EMBL" id="FTNI01000029">
    <property type="protein sequence ID" value="SIS11921.1"/>
    <property type="molecule type" value="Genomic_DNA"/>
</dbReference>
<dbReference type="STRING" id="58117.SAMN05421833_1292"/>
<feature type="compositionally biased region" description="Low complexity" evidence="3">
    <location>
        <begin position="282"/>
        <end position="292"/>
    </location>
</feature>
<dbReference type="AlphaFoldDB" id="A0A1N7GH66"/>
<dbReference type="GO" id="GO:0003677">
    <property type="term" value="F:DNA binding"/>
    <property type="evidence" value="ECO:0007669"/>
    <property type="project" value="UniProtKB-KW"/>
</dbReference>
<feature type="region of interest" description="Disordered" evidence="3">
    <location>
        <begin position="305"/>
        <end position="324"/>
    </location>
</feature>
<feature type="region of interest" description="Disordered" evidence="3">
    <location>
        <begin position="255"/>
        <end position="300"/>
    </location>
</feature>
<dbReference type="CDD" id="cd00118">
    <property type="entry name" value="LysM"/>
    <property type="match status" value="1"/>
</dbReference>
<dbReference type="InterPro" id="IPR051677">
    <property type="entry name" value="AfsR-DnrI-RedD_regulator"/>
</dbReference>
<evidence type="ECO:0000256" key="2">
    <source>
        <dbReference type="ARBA" id="ARBA00023163"/>
    </source>
</evidence>
<feature type="transmembrane region" description="Helical" evidence="4">
    <location>
        <begin position="60"/>
        <end position="86"/>
    </location>
</feature>
<evidence type="ECO:0000256" key="4">
    <source>
        <dbReference type="SAM" id="Phobius"/>
    </source>
</evidence>
<dbReference type="PANTHER" id="PTHR35807:SF1">
    <property type="entry name" value="TRANSCRIPTIONAL REGULATOR REDD"/>
    <property type="match status" value="1"/>
</dbReference>
<dbReference type="GO" id="GO:0006355">
    <property type="term" value="P:regulation of DNA-templated transcription"/>
    <property type="evidence" value="ECO:0007669"/>
    <property type="project" value="TreeGrafter"/>
</dbReference>
<feature type="domain" description="Bacterial transcriptional activator" evidence="5">
    <location>
        <begin position="841"/>
        <end position="980"/>
    </location>
</feature>
<feature type="transmembrane region" description="Helical" evidence="4">
    <location>
        <begin position="107"/>
        <end position="128"/>
    </location>
</feature>
<keyword evidence="4" id="KW-1133">Transmembrane helix</keyword>
<dbReference type="InterPro" id="IPR036779">
    <property type="entry name" value="LysM_dom_sf"/>
</dbReference>
<dbReference type="InterPro" id="IPR018392">
    <property type="entry name" value="LysM"/>
</dbReference>
<gene>
    <name evidence="6" type="ORF">SAMN05421833_1292</name>
</gene>
<dbReference type="PANTHER" id="PTHR35807">
    <property type="entry name" value="TRANSCRIPTIONAL REGULATOR REDD-RELATED"/>
    <property type="match status" value="1"/>
</dbReference>
<keyword evidence="2" id="KW-0804">Transcription</keyword>
<evidence type="ECO:0000256" key="3">
    <source>
        <dbReference type="SAM" id="MobiDB-lite"/>
    </source>
</evidence>
<feature type="transmembrane region" description="Helical" evidence="4">
    <location>
        <begin position="12"/>
        <end position="34"/>
    </location>
</feature>
<dbReference type="Proteomes" id="UP000186096">
    <property type="component" value="Unassembled WGS sequence"/>
</dbReference>
<keyword evidence="4" id="KW-0472">Membrane</keyword>
<keyword evidence="1" id="KW-0805">Transcription regulation</keyword>
<dbReference type="InterPro" id="IPR005158">
    <property type="entry name" value="BTAD"/>
</dbReference>
<dbReference type="RefSeq" id="WP_076440515.1">
    <property type="nucleotide sequence ID" value="NZ_FTNI01000029.1"/>
</dbReference>
<keyword evidence="6" id="KW-0238">DNA-binding</keyword>
<proteinExistence type="predicted"/>
<evidence type="ECO:0000259" key="5">
    <source>
        <dbReference type="SMART" id="SM01043"/>
    </source>
</evidence>
<dbReference type="InterPro" id="IPR011990">
    <property type="entry name" value="TPR-like_helical_dom_sf"/>
</dbReference>
<evidence type="ECO:0000313" key="7">
    <source>
        <dbReference type="Proteomes" id="UP000186096"/>
    </source>
</evidence>
<evidence type="ECO:0000313" key="6">
    <source>
        <dbReference type="EMBL" id="SIS11921.1"/>
    </source>
</evidence>
<organism evidence="6 7">
    <name type="scientific">Microbispora rosea</name>
    <dbReference type="NCBI Taxonomy" id="58117"/>
    <lineage>
        <taxon>Bacteria</taxon>
        <taxon>Bacillati</taxon>
        <taxon>Actinomycetota</taxon>
        <taxon>Actinomycetes</taxon>
        <taxon>Streptosporangiales</taxon>
        <taxon>Streptosporangiaceae</taxon>
        <taxon>Microbispora</taxon>
    </lineage>
</organism>
<keyword evidence="4" id="KW-0812">Transmembrane</keyword>
<dbReference type="Gene3D" id="1.10.10.10">
    <property type="entry name" value="Winged helix-like DNA-binding domain superfamily/Winged helix DNA-binding domain"/>
    <property type="match status" value="1"/>
</dbReference>
<keyword evidence="7" id="KW-1185">Reference proteome</keyword>
<dbReference type="Gene3D" id="1.25.40.10">
    <property type="entry name" value="Tetratricopeptide repeat domain"/>
    <property type="match status" value="1"/>
</dbReference>